<proteinExistence type="predicted"/>
<feature type="signal peptide" evidence="1">
    <location>
        <begin position="1"/>
        <end position="20"/>
    </location>
</feature>
<keyword evidence="1" id="KW-0732">Signal</keyword>
<sequence length="132" mass="14136">MQFFQVLSVVSFGLLASVQAAPAAAVEESALDERTLGNVYLCTGSNWSNTCQNVEFKTDQTCTPIPEPFAYSLGSIGPDAGQYCRLYPSAGCVESKQLLFVYPGGYSDLYNQDGVDYGHQAAYIACQACSAC</sequence>
<comment type="caution">
    <text evidence="2">The sequence shown here is derived from an EMBL/GenBank/DDBJ whole genome shotgun (WGS) entry which is preliminary data.</text>
</comment>
<dbReference type="Proteomes" id="UP001295740">
    <property type="component" value="Unassembled WGS sequence"/>
</dbReference>
<gene>
    <name evidence="2" type="ORF">KHLLAP_LOCUS13699</name>
</gene>
<protein>
    <submittedName>
        <fullName evidence="2">Uu.00g013500.m01.CDS01</fullName>
    </submittedName>
</protein>
<dbReference type="AlphaFoldDB" id="A0AAI8VY56"/>
<evidence type="ECO:0000313" key="2">
    <source>
        <dbReference type="EMBL" id="CAJ2513231.1"/>
    </source>
</evidence>
<keyword evidence="3" id="KW-1185">Reference proteome</keyword>
<accession>A0AAI8VY56</accession>
<name>A0AAI8VY56_9PEZI</name>
<evidence type="ECO:0000256" key="1">
    <source>
        <dbReference type="SAM" id="SignalP"/>
    </source>
</evidence>
<organism evidence="2 3">
    <name type="scientific">Anthostomella pinea</name>
    <dbReference type="NCBI Taxonomy" id="933095"/>
    <lineage>
        <taxon>Eukaryota</taxon>
        <taxon>Fungi</taxon>
        <taxon>Dikarya</taxon>
        <taxon>Ascomycota</taxon>
        <taxon>Pezizomycotina</taxon>
        <taxon>Sordariomycetes</taxon>
        <taxon>Xylariomycetidae</taxon>
        <taxon>Xylariales</taxon>
        <taxon>Xylariaceae</taxon>
        <taxon>Anthostomella</taxon>
    </lineage>
</organism>
<feature type="chain" id="PRO_5042575979" evidence="1">
    <location>
        <begin position="21"/>
        <end position="132"/>
    </location>
</feature>
<evidence type="ECO:0000313" key="3">
    <source>
        <dbReference type="Proteomes" id="UP001295740"/>
    </source>
</evidence>
<dbReference type="EMBL" id="CAUWAG010000020">
    <property type="protein sequence ID" value="CAJ2513231.1"/>
    <property type="molecule type" value="Genomic_DNA"/>
</dbReference>
<reference evidence="2" key="1">
    <citation type="submission" date="2023-10" db="EMBL/GenBank/DDBJ databases">
        <authorList>
            <person name="Hackl T."/>
        </authorList>
    </citation>
    <scope>NUCLEOTIDE SEQUENCE</scope>
</reference>